<dbReference type="GO" id="GO:0004674">
    <property type="term" value="F:protein serine/threonine kinase activity"/>
    <property type="evidence" value="ECO:0007669"/>
    <property type="project" value="TreeGrafter"/>
</dbReference>
<dbReference type="SMART" id="SM00220">
    <property type="entry name" value="S_TKc"/>
    <property type="match status" value="1"/>
</dbReference>
<keyword evidence="4" id="KW-0067">ATP-binding</keyword>
<dbReference type="InterPro" id="IPR008271">
    <property type="entry name" value="Ser/Thr_kinase_AS"/>
</dbReference>
<dbReference type="PROSITE" id="PS50011">
    <property type="entry name" value="PROTEIN_KINASE_DOM"/>
    <property type="match status" value="1"/>
</dbReference>
<dbReference type="OrthoDB" id="346907at2759"/>
<dbReference type="HOGENOM" id="CLU_000288_7_18_1"/>
<keyword evidence="2" id="KW-0547">Nucleotide-binding</keyword>
<keyword evidence="1" id="KW-0808">Transferase</keyword>
<dbReference type="GO" id="GO:0005524">
    <property type="term" value="F:ATP binding"/>
    <property type="evidence" value="ECO:0007669"/>
    <property type="project" value="UniProtKB-KW"/>
</dbReference>
<dbReference type="Gene3D" id="1.10.510.10">
    <property type="entry name" value="Transferase(Phosphotransferase) domain 1"/>
    <property type="match status" value="1"/>
</dbReference>
<dbReference type="STRING" id="930990.A0A067MSB6"/>
<dbReference type="InterPro" id="IPR001245">
    <property type="entry name" value="Ser-Thr/Tyr_kinase_cat_dom"/>
</dbReference>
<dbReference type="EMBL" id="KL198021">
    <property type="protein sequence ID" value="KDQ18494.1"/>
    <property type="molecule type" value="Genomic_DNA"/>
</dbReference>
<dbReference type="PROSITE" id="PS00108">
    <property type="entry name" value="PROTEIN_KINASE_ST"/>
    <property type="match status" value="1"/>
</dbReference>
<name>A0A067MSB6_BOTB1</name>
<keyword evidence="3" id="KW-0418">Kinase</keyword>
<dbReference type="InterPro" id="IPR051681">
    <property type="entry name" value="Ser/Thr_Kinases-Pseudokinases"/>
</dbReference>
<sequence length="285" mass="32896">MLHWHEVAKTKSARSDFGGFADCWEGQFLGRLKVAMKTLRSHLSDDVIMRRLKREMELWCKLKHPNILRFIGCYTMADTSYMVSPWMENRYSLAYIQAQGSTRPLELLVQVAKGLRYLHHFQPRPVIHGDLKSSNIFISENGDARIADFGLSQFEHEEYDENQSSAWHNGGNPRWQAPELFEEGARRTKATDIFAFGRVMLEFITGKIPFHGLSTARVVIKVMSNTFPDRPNNDDAIARGLDDDMWLLMGECWNADWERRPLIADIFSRLQRALEGRDNDSMVLG</sequence>
<dbReference type="AlphaFoldDB" id="A0A067MSB6"/>
<proteinExistence type="predicted"/>
<protein>
    <recommendedName>
        <fullName evidence="5">Protein kinase domain-containing protein</fullName>
    </recommendedName>
</protein>
<dbReference type="InterPro" id="IPR011009">
    <property type="entry name" value="Kinase-like_dom_sf"/>
</dbReference>
<gene>
    <name evidence="6" type="ORF">BOTBODRAFT_513055</name>
</gene>
<organism evidence="6 7">
    <name type="scientific">Botryobasidium botryosum (strain FD-172 SS1)</name>
    <dbReference type="NCBI Taxonomy" id="930990"/>
    <lineage>
        <taxon>Eukaryota</taxon>
        <taxon>Fungi</taxon>
        <taxon>Dikarya</taxon>
        <taxon>Basidiomycota</taxon>
        <taxon>Agaricomycotina</taxon>
        <taxon>Agaricomycetes</taxon>
        <taxon>Cantharellales</taxon>
        <taxon>Botryobasidiaceae</taxon>
        <taxon>Botryobasidium</taxon>
    </lineage>
</organism>
<dbReference type="PANTHER" id="PTHR44329">
    <property type="entry name" value="SERINE/THREONINE-PROTEIN KINASE TNNI3K-RELATED"/>
    <property type="match status" value="1"/>
</dbReference>
<evidence type="ECO:0000256" key="1">
    <source>
        <dbReference type="ARBA" id="ARBA00022679"/>
    </source>
</evidence>
<dbReference type="SUPFAM" id="SSF56112">
    <property type="entry name" value="Protein kinase-like (PK-like)"/>
    <property type="match status" value="1"/>
</dbReference>
<accession>A0A067MSB6</accession>
<dbReference type="InterPro" id="IPR000719">
    <property type="entry name" value="Prot_kinase_dom"/>
</dbReference>
<evidence type="ECO:0000256" key="2">
    <source>
        <dbReference type="ARBA" id="ARBA00022741"/>
    </source>
</evidence>
<evidence type="ECO:0000256" key="3">
    <source>
        <dbReference type="ARBA" id="ARBA00022777"/>
    </source>
</evidence>
<evidence type="ECO:0000256" key="4">
    <source>
        <dbReference type="ARBA" id="ARBA00022840"/>
    </source>
</evidence>
<feature type="domain" description="Protein kinase" evidence="5">
    <location>
        <begin position="9"/>
        <end position="274"/>
    </location>
</feature>
<evidence type="ECO:0000259" key="5">
    <source>
        <dbReference type="PROSITE" id="PS50011"/>
    </source>
</evidence>
<dbReference type="PIRSF" id="PIRSF000654">
    <property type="entry name" value="Integrin-linked_kinase"/>
    <property type="match status" value="1"/>
</dbReference>
<dbReference type="PANTHER" id="PTHR44329:SF288">
    <property type="entry name" value="MITOGEN-ACTIVATED PROTEIN KINASE KINASE KINASE 20"/>
    <property type="match status" value="1"/>
</dbReference>
<reference evidence="7" key="1">
    <citation type="journal article" date="2014" name="Proc. Natl. Acad. Sci. U.S.A.">
        <title>Extensive sampling of basidiomycete genomes demonstrates inadequacy of the white-rot/brown-rot paradigm for wood decay fungi.</title>
        <authorList>
            <person name="Riley R."/>
            <person name="Salamov A.A."/>
            <person name="Brown D.W."/>
            <person name="Nagy L.G."/>
            <person name="Floudas D."/>
            <person name="Held B.W."/>
            <person name="Levasseur A."/>
            <person name="Lombard V."/>
            <person name="Morin E."/>
            <person name="Otillar R."/>
            <person name="Lindquist E.A."/>
            <person name="Sun H."/>
            <person name="LaButti K.M."/>
            <person name="Schmutz J."/>
            <person name="Jabbour D."/>
            <person name="Luo H."/>
            <person name="Baker S.E."/>
            <person name="Pisabarro A.G."/>
            <person name="Walton J.D."/>
            <person name="Blanchette R.A."/>
            <person name="Henrissat B."/>
            <person name="Martin F."/>
            <person name="Cullen D."/>
            <person name="Hibbett D.S."/>
            <person name="Grigoriev I.V."/>
        </authorList>
    </citation>
    <scope>NUCLEOTIDE SEQUENCE [LARGE SCALE GENOMIC DNA]</scope>
    <source>
        <strain evidence="7">FD-172 SS1</strain>
    </source>
</reference>
<dbReference type="Proteomes" id="UP000027195">
    <property type="component" value="Unassembled WGS sequence"/>
</dbReference>
<dbReference type="InParanoid" id="A0A067MSB6"/>
<dbReference type="Pfam" id="PF07714">
    <property type="entry name" value="PK_Tyr_Ser-Thr"/>
    <property type="match status" value="1"/>
</dbReference>
<evidence type="ECO:0000313" key="7">
    <source>
        <dbReference type="Proteomes" id="UP000027195"/>
    </source>
</evidence>
<evidence type="ECO:0000313" key="6">
    <source>
        <dbReference type="EMBL" id="KDQ18494.1"/>
    </source>
</evidence>
<keyword evidence="7" id="KW-1185">Reference proteome</keyword>